<protein>
    <recommendedName>
        <fullName evidence="3 9">Geranylgeranyl transferase type-2 subunit alpha</fullName>
        <ecNumber evidence="2 9">2.5.1.60</ecNumber>
    </recommendedName>
    <alternativeName>
        <fullName evidence="7 9">Geranylgeranyl transferase type II subunit alpha</fullName>
    </alternativeName>
</protein>
<dbReference type="InterPro" id="IPR002088">
    <property type="entry name" value="Prenyl_trans_a"/>
</dbReference>
<comment type="function">
    <text evidence="9">Catalyzes the transfer of a geranyl-geranyl moiety from geranyl-geranyl pyrophosphate to cysteines occuring in specific C-terminal amino acid sequences.</text>
</comment>
<dbReference type="AlphaFoldDB" id="A0A1Y1UGN0"/>
<proteinExistence type="inferred from homology"/>
<dbReference type="PANTHER" id="PTHR11129:SF2">
    <property type="entry name" value="GERANYLGERANYL TRANSFERASE TYPE-2 SUBUNIT ALPHA"/>
    <property type="match status" value="1"/>
</dbReference>
<evidence type="ECO:0000313" key="11">
    <source>
        <dbReference type="Proteomes" id="UP000193218"/>
    </source>
</evidence>
<evidence type="ECO:0000256" key="8">
    <source>
        <dbReference type="ARBA" id="ARBA00047658"/>
    </source>
</evidence>
<dbReference type="FunCoup" id="A0A1Y1UGN0">
    <property type="interactions" value="55"/>
</dbReference>
<dbReference type="PANTHER" id="PTHR11129">
    <property type="entry name" value="PROTEIN FARNESYLTRANSFERASE ALPHA SUBUNIT/RAB GERANYLGERANYL TRANSFERASE ALPHA SUBUNIT"/>
    <property type="match status" value="1"/>
</dbReference>
<dbReference type="GO" id="GO:0097354">
    <property type="term" value="P:prenylation"/>
    <property type="evidence" value="ECO:0007669"/>
    <property type="project" value="UniProtKB-UniRule"/>
</dbReference>
<evidence type="ECO:0000313" key="10">
    <source>
        <dbReference type="EMBL" id="ORX37188.1"/>
    </source>
</evidence>
<dbReference type="EC" id="2.5.1.60" evidence="2 9"/>
<name>A0A1Y1UGN0_9TREE</name>
<dbReference type="InParanoid" id="A0A1Y1UGN0"/>
<keyword evidence="5 9" id="KW-0808">Transferase</keyword>
<evidence type="ECO:0000256" key="4">
    <source>
        <dbReference type="ARBA" id="ARBA00022602"/>
    </source>
</evidence>
<reference evidence="10 11" key="1">
    <citation type="submission" date="2017-03" db="EMBL/GenBank/DDBJ databases">
        <title>Widespread Adenine N6-methylation of Active Genes in Fungi.</title>
        <authorList>
            <consortium name="DOE Joint Genome Institute"/>
            <person name="Mondo S.J."/>
            <person name="Dannebaum R.O."/>
            <person name="Kuo R.C."/>
            <person name="Louie K.B."/>
            <person name="Bewick A.J."/>
            <person name="Labutti K."/>
            <person name="Haridas S."/>
            <person name="Kuo A."/>
            <person name="Salamov A."/>
            <person name="Ahrendt S.R."/>
            <person name="Lau R."/>
            <person name="Bowen B.P."/>
            <person name="Lipzen A."/>
            <person name="Sullivan W."/>
            <person name="Andreopoulos W.B."/>
            <person name="Clum A."/>
            <person name="Lindquist E."/>
            <person name="Daum C."/>
            <person name="Northen T.R."/>
            <person name="Ramamoorthy G."/>
            <person name="Schmitz R.J."/>
            <person name="Gryganskyi A."/>
            <person name="Culley D."/>
            <person name="Magnuson J."/>
            <person name="James T.Y."/>
            <person name="O'Malley M.A."/>
            <person name="Stajich J.E."/>
            <person name="Spatafora J.W."/>
            <person name="Visel A."/>
            <person name="Grigoriev I.V."/>
        </authorList>
    </citation>
    <scope>NUCLEOTIDE SEQUENCE [LARGE SCALE GENOMIC DNA]</scope>
    <source>
        <strain evidence="10 11">NRRL Y-17943</strain>
    </source>
</reference>
<evidence type="ECO:0000256" key="2">
    <source>
        <dbReference type="ARBA" id="ARBA00012656"/>
    </source>
</evidence>
<organism evidence="10 11">
    <name type="scientific">Kockovaella imperatae</name>
    <dbReference type="NCBI Taxonomy" id="4999"/>
    <lineage>
        <taxon>Eukaryota</taxon>
        <taxon>Fungi</taxon>
        <taxon>Dikarya</taxon>
        <taxon>Basidiomycota</taxon>
        <taxon>Agaricomycotina</taxon>
        <taxon>Tremellomycetes</taxon>
        <taxon>Tremellales</taxon>
        <taxon>Cuniculitremaceae</taxon>
        <taxon>Kockovaella</taxon>
    </lineage>
</organism>
<keyword evidence="4 9" id="KW-0637">Prenyltransferase</keyword>
<dbReference type="EMBL" id="NBSH01000006">
    <property type="protein sequence ID" value="ORX37188.1"/>
    <property type="molecule type" value="Genomic_DNA"/>
</dbReference>
<dbReference type="Gene3D" id="1.25.40.120">
    <property type="entry name" value="Protein prenylyltransferase"/>
    <property type="match status" value="1"/>
</dbReference>
<keyword evidence="11" id="KW-1185">Reference proteome</keyword>
<sequence length="330" mass="38930">MQHGVKRTHLSGAAAEAKNARNRLLLEKYVALEETVLQKRRRKEYTRDALEITNELLDMNPEYYTVWNYRRHILRGLFPTLSDEKKVQILGNEIRLTTSYLQVNPKVYWIWNHRRWCLESIPEGPDGSEGWKNSFWKIELELIEQLLRLDPRNFHAWGYRRTVIAGLPKSFPGQSSPRDEIRFTTKKIESNFSNFSAWHYRIQLFTGIWRSMTAEAVEGEKREEFDFVRQALWTDPADQSAWLYHRWLIGTDSDEDTLKSEVKSIRELHETEPDSKWCMNALAHYERMLSATSSEVSSNSCADAVALMARLEEIDPQRISRYRDWVAEVK</sequence>
<dbReference type="GeneID" id="33555218"/>
<evidence type="ECO:0000256" key="5">
    <source>
        <dbReference type="ARBA" id="ARBA00022679"/>
    </source>
</evidence>
<gene>
    <name evidence="10" type="ORF">BD324DRAFT_579823</name>
</gene>
<evidence type="ECO:0000256" key="7">
    <source>
        <dbReference type="ARBA" id="ARBA00031267"/>
    </source>
</evidence>
<dbReference type="Proteomes" id="UP000193218">
    <property type="component" value="Unassembled WGS sequence"/>
</dbReference>
<accession>A0A1Y1UGN0</accession>
<dbReference type="Pfam" id="PF01239">
    <property type="entry name" value="PPTA"/>
    <property type="match status" value="5"/>
</dbReference>
<dbReference type="OrthoDB" id="1658at2759"/>
<evidence type="ECO:0000256" key="6">
    <source>
        <dbReference type="ARBA" id="ARBA00022737"/>
    </source>
</evidence>
<keyword evidence="6" id="KW-0677">Repeat</keyword>
<evidence type="ECO:0000256" key="9">
    <source>
        <dbReference type="RuleBase" id="RU367120"/>
    </source>
</evidence>
<dbReference type="SUPFAM" id="SSF48439">
    <property type="entry name" value="Protein prenylyltransferase"/>
    <property type="match status" value="1"/>
</dbReference>
<dbReference type="PROSITE" id="PS51147">
    <property type="entry name" value="PFTA"/>
    <property type="match status" value="5"/>
</dbReference>
<dbReference type="STRING" id="4999.A0A1Y1UGN0"/>
<comment type="caution">
    <text evidence="10">The sequence shown here is derived from an EMBL/GenBank/DDBJ whole genome shotgun (WGS) entry which is preliminary data.</text>
</comment>
<comment type="catalytic activity">
    <reaction evidence="8 9">
        <text>geranylgeranyl diphosphate + L-cysteinyl-[protein] = S-geranylgeranyl-L-cysteinyl-[protein] + diphosphate</text>
        <dbReference type="Rhea" id="RHEA:21240"/>
        <dbReference type="Rhea" id="RHEA-COMP:10131"/>
        <dbReference type="Rhea" id="RHEA-COMP:11537"/>
        <dbReference type="ChEBI" id="CHEBI:29950"/>
        <dbReference type="ChEBI" id="CHEBI:33019"/>
        <dbReference type="ChEBI" id="CHEBI:57533"/>
        <dbReference type="ChEBI" id="CHEBI:86021"/>
        <dbReference type="EC" id="2.5.1.60"/>
    </reaction>
</comment>
<dbReference type="GO" id="GO:0004663">
    <property type="term" value="F:Rab geranylgeranyltransferase activity"/>
    <property type="evidence" value="ECO:0007669"/>
    <property type="project" value="UniProtKB-UniRule"/>
</dbReference>
<comment type="similarity">
    <text evidence="1 9">Belongs to the protein prenyltransferase subunit alpha family.</text>
</comment>
<dbReference type="FunFam" id="1.25.40.120:FF:000035">
    <property type="entry name" value="Geranylgeranyl transferase type-2 subunit alpha"/>
    <property type="match status" value="1"/>
</dbReference>
<dbReference type="RefSeq" id="XP_021871226.1">
    <property type="nucleotide sequence ID" value="XM_022013410.1"/>
</dbReference>
<dbReference type="GO" id="GO:0005968">
    <property type="term" value="C:Rab-protein geranylgeranyltransferase complex"/>
    <property type="evidence" value="ECO:0007669"/>
    <property type="project" value="TreeGrafter"/>
</dbReference>
<evidence type="ECO:0000256" key="3">
    <source>
        <dbReference type="ARBA" id="ARBA00014772"/>
    </source>
</evidence>
<evidence type="ECO:0000256" key="1">
    <source>
        <dbReference type="ARBA" id="ARBA00006734"/>
    </source>
</evidence>